<dbReference type="CDD" id="cd04301">
    <property type="entry name" value="NAT_SF"/>
    <property type="match status" value="1"/>
</dbReference>
<dbReference type="PANTHER" id="PTHR43617">
    <property type="entry name" value="L-AMINO ACID N-ACETYLTRANSFERASE"/>
    <property type="match status" value="1"/>
</dbReference>
<dbReference type="RefSeq" id="WP_348387798.1">
    <property type="nucleotide sequence ID" value="NZ_CP134146.1"/>
</dbReference>
<protein>
    <submittedName>
        <fullName evidence="2">GNAT family N-acetyltransferase</fullName>
    </submittedName>
</protein>
<name>A0ABY9TLJ3_9GAMM</name>
<gene>
    <name evidence="2" type="ORF">RI845_00505</name>
</gene>
<evidence type="ECO:0000313" key="2">
    <source>
        <dbReference type="EMBL" id="WNC68644.1"/>
    </source>
</evidence>
<dbReference type="InterPro" id="IPR050276">
    <property type="entry name" value="MshD_Acetyltransferase"/>
</dbReference>
<proteinExistence type="predicted"/>
<dbReference type="SUPFAM" id="SSF55729">
    <property type="entry name" value="Acyl-CoA N-acyltransferases (Nat)"/>
    <property type="match status" value="1"/>
</dbReference>
<sequence length="152" mass="17718">MQLTQPLKSHLLEMMSWFSNEKELTDWSGPNFRYPFDELSFIEDLKLNTLSSFALMSEKADFLAFGQFYQRLGKCHLSRLIVNPDYRGKGIAAQLIRHLCEIGLKELEVKECSLFVLSHNVQAIKAYEKFGFSFDNYPEEISLENCVYMVKQ</sequence>
<feature type="domain" description="N-acetyltransferase" evidence="1">
    <location>
        <begin position="12"/>
        <end position="152"/>
    </location>
</feature>
<dbReference type="Gene3D" id="3.40.630.30">
    <property type="match status" value="1"/>
</dbReference>
<reference evidence="3" key="1">
    <citation type="submission" date="2023-09" db="EMBL/GenBank/DDBJ databases">
        <authorList>
            <person name="Li S."/>
            <person name="Li X."/>
            <person name="Zhang C."/>
            <person name="Zhao Z."/>
        </authorList>
    </citation>
    <scope>NUCLEOTIDE SEQUENCE [LARGE SCALE GENOMIC DNA]</scope>
    <source>
        <strain evidence="3">SQ345</strain>
    </source>
</reference>
<dbReference type="PANTHER" id="PTHR43617:SF38">
    <property type="entry name" value="N-ACETYLTRANSFERASE DOMAIN-CONTAINING PROTEIN"/>
    <property type="match status" value="1"/>
</dbReference>
<accession>A0ABY9TLJ3</accession>
<dbReference type="Proteomes" id="UP001248581">
    <property type="component" value="Chromosome"/>
</dbReference>
<evidence type="ECO:0000313" key="3">
    <source>
        <dbReference type="Proteomes" id="UP001248581"/>
    </source>
</evidence>
<dbReference type="PROSITE" id="PS51186">
    <property type="entry name" value="GNAT"/>
    <property type="match status" value="1"/>
</dbReference>
<dbReference type="EMBL" id="CP134146">
    <property type="protein sequence ID" value="WNC68644.1"/>
    <property type="molecule type" value="Genomic_DNA"/>
</dbReference>
<organism evidence="2 3">
    <name type="scientific">Thalassotalea nanhaiensis</name>
    <dbReference type="NCBI Taxonomy" id="3065648"/>
    <lineage>
        <taxon>Bacteria</taxon>
        <taxon>Pseudomonadati</taxon>
        <taxon>Pseudomonadota</taxon>
        <taxon>Gammaproteobacteria</taxon>
        <taxon>Alteromonadales</taxon>
        <taxon>Colwelliaceae</taxon>
        <taxon>Thalassotalea</taxon>
    </lineage>
</organism>
<dbReference type="InterPro" id="IPR000182">
    <property type="entry name" value="GNAT_dom"/>
</dbReference>
<keyword evidence="3" id="KW-1185">Reference proteome</keyword>
<dbReference type="InterPro" id="IPR016181">
    <property type="entry name" value="Acyl_CoA_acyltransferase"/>
</dbReference>
<evidence type="ECO:0000259" key="1">
    <source>
        <dbReference type="PROSITE" id="PS51186"/>
    </source>
</evidence>
<dbReference type="Pfam" id="PF00583">
    <property type="entry name" value="Acetyltransf_1"/>
    <property type="match status" value="1"/>
</dbReference>